<comment type="caution">
    <text evidence="4">The sequence shown here is derived from an EMBL/GenBank/DDBJ whole genome shotgun (WGS) entry which is preliminary data.</text>
</comment>
<dbReference type="Proteomes" id="UP001144471">
    <property type="component" value="Unassembled WGS sequence"/>
</dbReference>
<dbReference type="InterPro" id="IPR000415">
    <property type="entry name" value="Nitroreductase-like"/>
</dbReference>
<evidence type="ECO:0000313" key="5">
    <source>
        <dbReference type="Proteomes" id="UP001144471"/>
    </source>
</evidence>
<gene>
    <name evidence="4" type="ORF">PM10SUCC1_14440</name>
</gene>
<protein>
    <submittedName>
        <fullName evidence="4">Nitroreductase</fullName>
    </submittedName>
</protein>
<dbReference type="PANTHER" id="PTHR43673:SF10">
    <property type="entry name" value="NADH DEHYDROGENASE_NAD(P)H NITROREDUCTASE XCC3605-RELATED"/>
    <property type="match status" value="1"/>
</dbReference>
<feature type="domain" description="Nitroreductase" evidence="3">
    <location>
        <begin position="7"/>
        <end position="64"/>
    </location>
</feature>
<sequence>MDFNKVVAERRSVRKFTDHYVTDEQLSEAMEAVRMTPSWANTQCWEFIALRDKEVIKRLVEESYPKNPATSCSLDASLILVACYNTKKSGFYKEFSFNNIGTWGMFDLGMACQTLSLKLHEMGLGSVVVGAYDNGKAKEILGIGGDYEIAAIMPVGEPAGETPAPKRREVADFLHTDKFTK</sequence>
<feature type="domain" description="Nitroreductase" evidence="3">
    <location>
        <begin position="90"/>
        <end position="156"/>
    </location>
</feature>
<keyword evidence="5" id="KW-1185">Reference proteome</keyword>
<comment type="similarity">
    <text evidence="1">Belongs to the nitroreductase family.</text>
</comment>
<name>A0A9W6GKP4_9FUSO</name>
<accession>A0A9W6GKP4</accession>
<dbReference type="GO" id="GO:0016491">
    <property type="term" value="F:oxidoreductase activity"/>
    <property type="evidence" value="ECO:0007669"/>
    <property type="project" value="UniProtKB-KW"/>
</dbReference>
<proteinExistence type="inferred from homology"/>
<evidence type="ECO:0000313" key="4">
    <source>
        <dbReference type="EMBL" id="GLI55930.1"/>
    </source>
</evidence>
<evidence type="ECO:0000256" key="1">
    <source>
        <dbReference type="ARBA" id="ARBA00007118"/>
    </source>
</evidence>
<keyword evidence="2" id="KW-0560">Oxidoreductase</keyword>
<dbReference type="RefSeq" id="WP_281834749.1">
    <property type="nucleotide sequence ID" value="NZ_BSDY01000005.1"/>
</dbReference>
<dbReference type="Pfam" id="PF00881">
    <property type="entry name" value="Nitroreductase"/>
    <property type="match status" value="2"/>
</dbReference>
<dbReference type="InterPro" id="IPR029479">
    <property type="entry name" value="Nitroreductase"/>
</dbReference>
<dbReference type="SUPFAM" id="SSF55469">
    <property type="entry name" value="FMN-dependent nitroreductase-like"/>
    <property type="match status" value="1"/>
</dbReference>
<organism evidence="4 5">
    <name type="scientific">Propionigenium maris DSM 9537</name>
    <dbReference type="NCBI Taxonomy" id="1123000"/>
    <lineage>
        <taxon>Bacteria</taxon>
        <taxon>Fusobacteriati</taxon>
        <taxon>Fusobacteriota</taxon>
        <taxon>Fusobacteriia</taxon>
        <taxon>Fusobacteriales</taxon>
        <taxon>Fusobacteriaceae</taxon>
        <taxon>Propionigenium</taxon>
    </lineage>
</organism>
<evidence type="ECO:0000256" key="2">
    <source>
        <dbReference type="ARBA" id="ARBA00023002"/>
    </source>
</evidence>
<reference evidence="4" key="1">
    <citation type="submission" date="2022-12" db="EMBL/GenBank/DDBJ databases">
        <title>Reference genome sequencing for broad-spectrum identification of bacterial and archaeal isolates by mass spectrometry.</title>
        <authorList>
            <person name="Sekiguchi Y."/>
            <person name="Tourlousse D.M."/>
        </authorList>
    </citation>
    <scope>NUCLEOTIDE SEQUENCE</scope>
    <source>
        <strain evidence="4">10succ1</strain>
    </source>
</reference>
<dbReference type="EMBL" id="BSDY01000005">
    <property type="protein sequence ID" value="GLI55930.1"/>
    <property type="molecule type" value="Genomic_DNA"/>
</dbReference>
<dbReference type="PANTHER" id="PTHR43673">
    <property type="entry name" value="NAD(P)H NITROREDUCTASE YDGI-RELATED"/>
    <property type="match status" value="1"/>
</dbReference>
<dbReference type="AlphaFoldDB" id="A0A9W6GKP4"/>
<dbReference type="Gene3D" id="3.40.109.10">
    <property type="entry name" value="NADH Oxidase"/>
    <property type="match status" value="1"/>
</dbReference>
<evidence type="ECO:0000259" key="3">
    <source>
        <dbReference type="Pfam" id="PF00881"/>
    </source>
</evidence>